<keyword evidence="3" id="KW-1185">Reference proteome</keyword>
<dbReference type="RefSeq" id="WP_126401201.1">
    <property type="nucleotide sequence ID" value="NZ_AP018907.1"/>
</dbReference>
<sequence length="383" mass="40839">MSTPRLVYLVTEDWYFVSHRLPMARAAKVAGFEVHVITRVDRHGPAILAEGFVLHPVDLKRGSTRPDHLLASVAAVRALYRRIRPALAHHVALQGVVIGSLAATGLKLPAVNALTGLGAVFLSKASPAKRALLWLLPRLLARPETAALVQNPDDRALLLDMGVDDGRIVLVPGSGVDVRRFQPLPEPAGEVTLAYVGRMLEDKGVRTLIEAHRRLRAAGSAPRLLLAGTPDPSNPASIPEAELGAWAGEPGIQWLGHVGDIASVWRQAHIAVLASRREGLPLSLLEAAACGRAMIATDAPGCREVARDGVNALTFPVDDAAALAAAIDRLAGDAALRRRFAAESRRLAEVEFSAERVGRDIVSLYERLCAEPARIDRPGAGAA</sequence>
<dbReference type="Proteomes" id="UP000266934">
    <property type="component" value="Chromosome"/>
</dbReference>
<dbReference type="InterPro" id="IPR028098">
    <property type="entry name" value="Glyco_trans_4-like_N"/>
</dbReference>
<evidence type="ECO:0000313" key="3">
    <source>
        <dbReference type="Proteomes" id="UP000266934"/>
    </source>
</evidence>
<gene>
    <name evidence="2" type="ORF">BLTE_27350</name>
</gene>
<proteinExistence type="predicted"/>
<accession>A0A348G3B7</accession>
<name>A0A348G3B7_9HYPH</name>
<dbReference type="CDD" id="cd03808">
    <property type="entry name" value="GT4_CapM-like"/>
    <property type="match status" value="1"/>
</dbReference>
<organism evidence="2 3">
    <name type="scientific">Blastochloris tepida</name>
    <dbReference type="NCBI Taxonomy" id="2233851"/>
    <lineage>
        <taxon>Bacteria</taxon>
        <taxon>Pseudomonadati</taxon>
        <taxon>Pseudomonadota</taxon>
        <taxon>Alphaproteobacteria</taxon>
        <taxon>Hyphomicrobiales</taxon>
        <taxon>Blastochloridaceae</taxon>
        <taxon>Blastochloris</taxon>
    </lineage>
</organism>
<evidence type="ECO:0000259" key="1">
    <source>
        <dbReference type="Pfam" id="PF13477"/>
    </source>
</evidence>
<dbReference type="GO" id="GO:0016757">
    <property type="term" value="F:glycosyltransferase activity"/>
    <property type="evidence" value="ECO:0007669"/>
    <property type="project" value="TreeGrafter"/>
</dbReference>
<dbReference type="Pfam" id="PF13477">
    <property type="entry name" value="Glyco_trans_4_2"/>
    <property type="match status" value="1"/>
</dbReference>
<evidence type="ECO:0000313" key="2">
    <source>
        <dbReference type="EMBL" id="BBF94050.1"/>
    </source>
</evidence>
<keyword evidence="2" id="KW-0808">Transferase</keyword>
<feature type="domain" description="Glycosyltransferase subfamily 4-like N-terminal" evidence="1">
    <location>
        <begin position="6"/>
        <end position="131"/>
    </location>
</feature>
<dbReference type="EMBL" id="AP018907">
    <property type="protein sequence ID" value="BBF94050.1"/>
    <property type="molecule type" value="Genomic_DNA"/>
</dbReference>
<dbReference type="Pfam" id="PF13692">
    <property type="entry name" value="Glyco_trans_1_4"/>
    <property type="match status" value="1"/>
</dbReference>
<dbReference type="SUPFAM" id="SSF53756">
    <property type="entry name" value="UDP-Glycosyltransferase/glycogen phosphorylase"/>
    <property type="match status" value="1"/>
</dbReference>
<dbReference type="PANTHER" id="PTHR12526:SF638">
    <property type="entry name" value="SPORE COAT PROTEIN SA"/>
    <property type="match status" value="1"/>
</dbReference>
<dbReference type="Gene3D" id="3.40.50.2000">
    <property type="entry name" value="Glycogen Phosphorylase B"/>
    <property type="match status" value="2"/>
</dbReference>
<protein>
    <submittedName>
        <fullName evidence="2">Glycosyl transferase family 1</fullName>
    </submittedName>
</protein>
<reference evidence="2 3" key="1">
    <citation type="submission" date="2018-08" db="EMBL/GenBank/DDBJ databases">
        <title>Complete genome sequencing of Blastochloris tepida GI.</title>
        <authorList>
            <person name="Tsukatani Y."/>
            <person name="Mori H."/>
        </authorList>
    </citation>
    <scope>NUCLEOTIDE SEQUENCE [LARGE SCALE GENOMIC DNA]</scope>
    <source>
        <strain evidence="2 3">GI</strain>
    </source>
</reference>
<dbReference type="AlphaFoldDB" id="A0A348G3B7"/>
<dbReference type="PANTHER" id="PTHR12526">
    <property type="entry name" value="GLYCOSYLTRANSFERASE"/>
    <property type="match status" value="1"/>
</dbReference>
<dbReference type="KEGG" id="blag:BLTE_27350"/>
<dbReference type="OrthoDB" id="9790710at2"/>